<accession>H3NQE7</accession>
<gene>
    <name evidence="1" type="ORF">HMPREF9709_01558</name>
</gene>
<organism evidence="1 2">
    <name type="scientific">Helcococcus kunzii ATCC 51366</name>
    <dbReference type="NCBI Taxonomy" id="883114"/>
    <lineage>
        <taxon>Bacteria</taxon>
        <taxon>Bacillati</taxon>
        <taxon>Bacillota</taxon>
        <taxon>Tissierellia</taxon>
        <taxon>Tissierellales</taxon>
        <taxon>Peptoniphilaceae</taxon>
        <taxon>Helcococcus</taxon>
    </lineage>
</organism>
<dbReference type="Gene3D" id="3.40.91.30">
    <property type="match status" value="1"/>
</dbReference>
<dbReference type="GeneID" id="96999840"/>
<dbReference type="AlphaFoldDB" id="H3NQE7"/>
<dbReference type="OrthoDB" id="243939at2"/>
<reference evidence="1 2" key="1">
    <citation type="submission" date="2012-01" db="EMBL/GenBank/DDBJ databases">
        <title>The Genome Sequence of Helcococcus kunzii ATCC 51366.</title>
        <authorList>
            <consortium name="The Broad Institute Genome Sequencing Platform"/>
            <person name="Earl A."/>
            <person name="Ward D."/>
            <person name="Feldgarden M."/>
            <person name="Gevers D."/>
            <person name="Huys G."/>
            <person name="Young S.K."/>
            <person name="Zeng Q."/>
            <person name="Gargeya S."/>
            <person name="Fitzgerald M."/>
            <person name="Haas B."/>
            <person name="Abouelleil A."/>
            <person name="Alvarado L."/>
            <person name="Arachchi H.M."/>
            <person name="Berlin A."/>
            <person name="Chapman S.B."/>
            <person name="Gearin G."/>
            <person name="Goldberg J."/>
            <person name="Griggs A."/>
            <person name="Gujja S."/>
            <person name="Hansen M."/>
            <person name="Heiman D."/>
            <person name="Howarth C."/>
            <person name="Larimer J."/>
            <person name="Lui A."/>
            <person name="MacDonald P.J.P."/>
            <person name="McCowen C."/>
            <person name="Montmayeur A."/>
            <person name="Murphy C."/>
            <person name="Neiman D."/>
            <person name="Pearson M."/>
            <person name="Priest M."/>
            <person name="Roberts A."/>
            <person name="Saif S."/>
            <person name="Shea T."/>
            <person name="Sisk P."/>
            <person name="Stolte C."/>
            <person name="Sykes S."/>
            <person name="Wortman J."/>
            <person name="Nusbaum C."/>
            <person name="Birren B."/>
        </authorList>
    </citation>
    <scope>NUCLEOTIDE SEQUENCE [LARGE SCALE GENOMIC DNA]</scope>
    <source>
        <strain evidence="1 2">ATCC 51366</strain>
    </source>
</reference>
<dbReference type="STRING" id="883114.HMPREF9709_01558"/>
<dbReference type="RefSeq" id="WP_005399073.1">
    <property type="nucleotide sequence ID" value="NZ_JH601088.1"/>
</dbReference>
<comment type="caution">
    <text evidence="1">The sequence shown here is derived from an EMBL/GenBank/DDBJ whole genome shotgun (WGS) entry which is preliminary data.</text>
</comment>
<evidence type="ECO:0000313" key="2">
    <source>
        <dbReference type="Proteomes" id="UP000004191"/>
    </source>
</evidence>
<name>H3NQE7_9FIRM</name>
<sequence length="265" mass="31454">MNFNECLNLEIKKCLTLLNDAESIKLIDSNGKLIITKENKMYYVINNEEGKEIRKYIQKKDKKFSKDLATKSYVKKVRKILERKIKVLKDFKKNYDVFEVEKFYNSLPENRRELLDSVKLSYQQCVKEWKNAPYIGLNLYDESKKYVTKNGEHVRSKSEKIIADILHDYGNAYKYECPVHLKNGIYYPDFTILCPYTLKEIYWEHNGLMDNPQYCNNAIKKIKEYENNGIFRGENLIVTFESSDSVLDIEWVDKLIRKYILSPSV</sequence>
<dbReference type="EMBL" id="AGEI01000028">
    <property type="protein sequence ID" value="EHR32627.1"/>
    <property type="molecule type" value="Genomic_DNA"/>
</dbReference>
<proteinExistence type="predicted"/>
<evidence type="ECO:0000313" key="1">
    <source>
        <dbReference type="EMBL" id="EHR32627.1"/>
    </source>
</evidence>
<protein>
    <submittedName>
        <fullName evidence="1">Uncharacterized protein</fullName>
    </submittedName>
</protein>
<keyword evidence="2" id="KW-1185">Reference proteome</keyword>
<dbReference type="HOGENOM" id="CLU_090271_0_0_9"/>
<dbReference type="PATRIC" id="fig|883114.3.peg.1556"/>
<dbReference type="Proteomes" id="UP000004191">
    <property type="component" value="Unassembled WGS sequence"/>
</dbReference>
<dbReference type="eggNOG" id="COG0507">
    <property type="taxonomic scope" value="Bacteria"/>
</dbReference>